<dbReference type="GO" id="GO:0015833">
    <property type="term" value="P:peptide transport"/>
    <property type="evidence" value="ECO:0007669"/>
    <property type="project" value="TreeGrafter"/>
</dbReference>
<dbReference type="Gene3D" id="3.40.190.10">
    <property type="entry name" value="Periplasmic binding protein-like II"/>
    <property type="match status" value="1"/>
</dbReference>
<evidence type="ECO:0000313" key="3">
    <source>
        <dbReference type="EMBL" id="RKN41194.1"/>
    </source>
</evidence>
<feature type="region of interest" description="Disordered" evidence="1">
    <location>
        <begin position="77"/>
        <end position="96"/>
    </location>
</feature>
<feature type="compositionally biased region" description="Basic residues" evidence="1">
    <location>
        <begin position="7"/>
        <end position="26"/>
    </location>
</feature>
<protein>
    <submittedName>
        <fullName evidence="3">ABC transporter substrate-binding protein</fullName>
    </submittedName>
</protein>
<dbReference type="AlphaFoldDB" id="A0A3A9YZS1"/>
<sequence length="558" mass="59978">MVDLHAARHRPVAAHRERRNPRRPAHRPVPERWPRPAAESRREYPLTETRTRARGRLARLVAALAGVVAVAACSTTTGGADAGGDSGPAGEVTAAGTYPIDSLDPHGPEGASTGTQFAAQEIFSRLVRPAADGSLTGDLAASWEPNEDVTQWTFTLREGVEFSDGSPLTAADVVASFERMTQLDGPNAANFPGYTMTAASDTQVVLTSPAPDASVPGKLVLFYVLPEGVAADDASFFAHPVGSGPFTVDSFTPGENLELVPNERYFGEVPQAGRVVMRTIPDLSARLTALRTGEVDVIWGIPDDQLETLEGEDGLTVETVPSTAEFTMWFNSSVPALEDARVRRALWQAVDFPAIVEALYPETGSVADAPVPPVVLGYAPQDPVDYDPQAARAALEEAGFDFSTRLRLQFANDEFAPFVQAVVSDLDEIGVQVEPLEKEQAVFTEDLLALNWDINFQQLATPTFDAASNLGRLYPCEAGRNGYCNEELDDLLAQAAASADEEERTGLYDRASRIIWQDAVGMYPMNVSIAYAWQQDLEGLTPDPSGLPDFATVRAGGS</sequence>
<feature type="domain" description="Solute-binding protein family 5" evidence="2">
    <location>
        <begin position="136"/>
        <end position="477"/>
    </location>
</feature>
<dbReference type="InterPro" id="IPR030678">
    <property type="entry name" value="Peptide/Ni-bd"/>
</dbReference>
<dbReference type="GO" id="GO:0042597">
    <property type="term" value="C:periplasmic space"/>
    <property type="evidence" value="ECO:0007669"/>
    <property type="project" value="UniProtKB-ARBA"/>
</dbReference>
<dbReference type="SUPFAM" id="SSF53850">
    <property type="entry name" value="Periplasmic binding protein-like II"/>
    <property type="match status" value="1"/>
</dbReference>
<accession>A0A3A9YZS1</accession>
<feature type="compositionally biased region" description="Basic and acidic residues" evidence="1">
    <location>
        <begin position="28"/>
        <end position="44"/>
    </location>
</feature>
<dbReference type="CDD" id="cd00995">
    <property type="entry name" value="PBP2_NikA_DppA_OppA_like"/>
    <property type="match status" value="1"/>
</dbReference>
<dbReference type="PIRSF" id="PIRSF002741">
    <property type="entry name" value="MppA"/>
    <property type="match status" value="1"/>
</dbReference>
<dbReference type="Gene3D" id="3.10.105.10">
    <property type="entry name" value="Dipeptide-binding Protein, Domain 3"/>
    <property type="match status" value="1"/>
</dbReference>
<dbReference type="InterPro" id="IPR039424">
    <property type="entry name" value="SBP_5"/>
</dbReference>
<dbReference type="EMBL" id="RBAL01000008">
    <property type="protein sequence ID" value="RKN41194.1"/>
    <property type="molecule type" value="Genomic_DNA"/>
</dbReference>
<reference evidence="3 4" key="1">
    <citation type="journal article" date="2014" name="Int. J. Syst. Evol. Microbiol.">
        <title>Streptomyces hoynatensis sp. nov., isolated from deep marine sediment.</title>
        <authorList>
            <person name="Veyisoglu A."/>
            <person name="Sahin N."/>
        </authorList>
    </citation>
    <scope>NUCLEOTIDE SEQUENCE [LARGE SCALE GENOMIC DNA]</scope>
    <source>
        <strain evidence="3 4">KCTC 29097</strain>
    </source>
</reference>
<dbReference type="Gene3D" id="3.90.76.10">
    <property type="entry name" value="Dipeptide-binding Protein, Domain 1"/>
    <property type="match status" value="1"/>
</dbReference>
<dbReference type="Proteomes" id="UP000272474">
    <property type="component" value="Unassembled WGS sequence"/>
</dbReference>
<dbReference type="GO" id="GO:1904680">
    <property type="term" value="F:peptide transmembrane transporter activity"/>
    <property type="evidence" value="ECO:0007669"/>
    <property type="project" value="TreeGrafter"/>
</dbReference>
<feature type="region of interest" description="Disordered" evidence="1">
    <location>
        <begin position="1"/>
        <end position="44"/>
    </location>
</feature>
<dbReference type="PANTHER" id="PTHR30290">
    <property type="entry name" value="PERIPLASMIC BINDING COMPONENT OF ABC TRANSPORTER"/>
    <property type="match status" value="1"/>
</dbReference>
<evidence type="ECO:0000313" key="4">
    <source>
        <dbReference type="Proteomes" id="UP000272474"/>
    </source>
</evidence>
<organism evidence="3 4">
    <name type="scientific">Streptomyces hoynatensis</name>
    <dbReference type="NCBI Taxonomy" id="1141874"/>
    <lineage>
        <taxon>Bacteria</taxon>
        <taxon>Bacillati</taxon>
        <taxon>Actinomycetota</taxon>
        <taxon>Actinomycetes</taxon>
        <taxon>Kitasatosporales</taxon>
        <taxon>Streptomycetaceae</taxon>
        <taxon>Streptomyces</taxon>
    </lineage>
</organism>
<proteinExistence type="predicted"/>
<dbReference type="GO" id="GO:0043190">
    <property type="term" value="C:ATP-binding cassette (ABC) transporter complex"/>
    <property type="evidence" value="ECO:0007669"/>
    <property type="project" value="InterPro"/>
</dbReference>
<name>A0A3A9YZS1_9ACTN</name>
<evidence type="ECO:0000259" key="2">
    <source>
        <dbReference type="Pfam" id="PF00496"/>
    </source>
</evidence>
<dbReference type="Pfam" id="PF00496">
    <property type="entry name" value="SBP_bac_5"/>
    <property type="match status" value="1"/>
</dbReference>
<dbReference type="InterPro" id="IPR000914">
    <property type="entry name" value="SBP_5_dom"/>
</dbReference>
<evidence type="ECO:0000256" key="1">
    <source>
        <dbReference type="SAM" id="MobiDB-lite"/>
    </source>
</evidence>
<keyword evidence="4" id="KW-1185">Reference proteome</keyword>
<gene>
    <name evidence="3" type="ORF">D7294_15805</name>
</gene>
<comment type="caution">
    <text evidence="3">The sequence shown here is derived from an EMBL/GenBank/DDBJ whole genome shotgun (WGS) entry which is preliminary data.</text>
</comment>